<proteinExistence type="predicted"/>
<feature type="coiled-coil region" evidence="1">
    <location>
        <begin position="32"/>
        <end position="59"/>
    </location>
</feature>
<keyword evidence="4" id="KW-1185">Reference proteome</keyword>
<comment type="caution">
    <text evidence="3">The sequence shown here is derived from an EMBL/GenBank/DDBJ whole genome shotgun (WGS) entry which is preliminary data.</text>
</comment>
<reference evidence="3 4" key="1">
    <citation type="journal article" date="2021" name="Nat. Commun.">
        <title>Genetic determinants of endophytism in the Arabidopsis root mycobiome.</title>
        <authorList>
            <person name="Mesny F."/>
            <person name="Miyauchi S."/>
            <person name="Thiergart T."/>
            <person name="Pickel B."/>
            <person name="Atanasova L."/>
            <person name="Karlsson M."/>
            <person name="Huettel B."/>
            <person name="Barry K.W."/>
            <person name="Haridas S."/>
            <person name="Chen C."/>
            <person name="Bauer D."/>
            <person name="Andreopoulos W."/>
            <person name="Pangilinan J."/>
            <person name="LaButti K."/>
            <person name="Riley R."/>
            <person name="Lipzen A."/>
            <person name="Clum A."/>
            <person name="Drula E."/>
            <person name="Henrissat B."/>
            <person name="Kohler A."/>
            <person name="Grigoriev I.V."/>
            <person name="Martin F.M."/>
            <person name="Hacquard S."/>
        </authorList>
    </citation>
    <scope>NUCLEOTIDE SEQUENCE [LARGE SCALE GENOMIC DNA]</scope>
    <source>
        <strain evidence="3 4">MPI-CAGE-CH-0241</strain>
    </source>
</reference>
<dbReference type="Proteomes" id="UP000777438">
    <property type="component" value="Unassembled WGS sequence"/>
</dbReference>
<accession>A0A9P8VV98</accession>
<evidence type="ECO:0000256" key="1">
    <source>
        <dbReference type="SAM" id="Coils"/>
    </source>
</evidence>
<organism evidence="3 4">
    <name type="scientific">Thelonectria olida</name>
    <dbReference type="NCBI Taxonomy" id="1576542"/>
    <lineage>
        <taxon>Eukaryota</taxon>
        <taxon>Fungi</taxon>
        <taxon>Dikarya</taxon>
        <taxon>Ascomycota</taxon>
        <taxon>Pezizomycotina</taxon>
        <taxon>Sordariomycetes</taxon>
        <taxon>Hypocreomycetidae</taxon>
        <taxon>Hypocreales</taxon>
        <taxon>Nectriaceae</taxon>
        <taxon>Thelonectria</taxon>
    </lineage>
</organism>
<feature type="region of interest" description="Disordered" evidence="2">
    <location>
        <begin position="1"/>
        <end position="22"/>
    </location>
</feature>
<evidence type="ECO:0000313" key="4">
    <source>
        <dbReference type="Proteomes" id="UP000777438"/>
    </source>
</evidence>
<dbReference type="AlphaFoldDB" id="A0A9P8VV98"/>
<name>A0A9P8VV98_9HYPO</name>
<dbReference type="OrthoDB" id="5078151at2759"/>
<keyword evidence="1" id="KW-0175">Coiled coil</keyword>
<evidence type="ECO:0000256" key="2">
    <source>
        <dbReference type="SAM" id="MobiDB-lite"/>
    </source>
</evidence>
<feature type="compositionally biased region" description="Polar residues" evidence="2">
    <location>
        <begin position="124"/>
        <end position="135"/>
    </location>
</feature>
<dbReference type="EMBL" id="JAGPYM010000028">
    <property type="protein sequence ID" value="KAH6879782.1"/>
    <property type="molecule type" value="Genomic_DNA"/>
</dbReference>
<evidence type="ECO:0000313" key="3">
    <source>
        <dbReference type="EMBL" id="KAH6879782.1"/>
    </source>
</evidence>
<gene>
    <name evidence="3" type="ORF">B0T10DRAFT_464319</name>
</gene>
<protein>
    <submittedName>
        <fullName evidence="3">Uncharacterized protein</fullName>
    </submittedName>
</protein>
<feature type="region of interest" description="Disordered" evidence="2">
    <location>
        <begin position="124"/>
        <end position="158"/>
    </location>
</feature>
<sequence length="158" mass="17658">MNGPALSELPSGSHGHTLSPPELFQGCLQERKREESIENERLRRELQHLKDEVTNTATIVSWQQRLAALGEVHIRLLENFIARLQDQPLDPRLIESEQTPSCGQSIYTPSSWFVAEDSLSESNQLASGTSLAQGQDENDARTRQAQGTASGEWWSPLH</sequence>